<reference evidence="2 3" key="1">
    <citation type="submission" date="2013-08" db="EMBL/GenBank/DDBJ databases">
        <title>Genome sequencing of Lysobacter.</title>
        <authorList>
            <person name="Zhang S."/>
            <person name="Wang G."/>
        </authorList>
    </citation>
    <scope>NUCLEOTIDE SEQUENCE [LARGE SCALE GENOMIC DNA]</scope>
    <source>
        <strain evidence="2 3">GH1-9</strain>
    </source>
</reference>
<dbReference type="GO" id="GO:0008745">
    <property type="term" value="F:N-acetylmuramoyl-L-alanine amidase activity"/>
    <property type="evidence" value="ECO:0007669"/>
    <property type="project" value="InterPro"/>
</dbReference>
<dbReference type="AlphaFoldDB" id="A0A0A0ET43"/>
<dbReference type="InterPro" id="IPR002502">
    <property type="entry name" value="Amidase_domain"/>
</dbReference>
<feature type="domain" description="N-acetylmuramoyl-L-alanine amidase" evidence="1">
    <location>
        <begin position="57"/>
        <end position="205"/>
    </location>
</feature>
<evidence type="ECO:0000259" key="1">
    <source>
        <dbReference type="Pfam" id="PF01510"/>
    </source>
</evidence>
<organism evidence="2 3">
    <name type="scientific">Lysobacter daejeonensis GH1-9</name>
    <dbReference type="NCBI Taxonomy" id="1385517"/>
    <lineage>
        <taxon>Bacteria</taxon>
        <taxon>Pseudomonadati</taxon>
        <taxon>Pseudomonadota</taxon>
        <taxon>Gammaproteobacteria</taxon>
        <taxon>Lysobacterales</taxon>
        <taxon>Lysobacteraceae</taxon>
        <taxon>Aerolutibacter</taxon>
    </lineage>
</organism>
<dbReference type="OrthoDB" id="8844265at2"/>
<accession>A0A0A0ET43</accession>
<name>A0A0A0ET43_9GAMM</name>
<dbReference type="CDD" id="cd06583">
    <property type="entry name" value="PGRP"/>
    <property type="match status" value="1"/>
</dbReference>
<dbReference type="Proteomes" id="UP000029998">
    <property type="component" value="Unassembled WGS sequence"/>
</dbReference>
<comment type="caution">
    <text evidence="2">The sequence shown here is derived from an EMBL/GenBank/DDBJ whole genome shotgun (WGS) entry which is preliminary data.</text>
</comment>
<dbReference type="GO" id="GO:0009253">
    <property type="term" value="P:peptidoglycan catabolic process"/>
    <property type="evidence" value="ECO:0007669"/>
    <property type="project" value="InterPro"/>
</dbReference>
<gene>
    <name evidence="2" type="ORF">N800_06400</name>
</gene>
<dbReference type="Gene3D" id="3.40.80.10">
    <property type="entry name" value="Peptidoglycan recognition protein-like"/>
    <property type="match status" value="1"/>
</dbReference>
<proteinExistence type="predicted"/>
<dbReference type="SUPFAM" id="SSF55846">
    <property type="entry name" value="N-acetylmuramoyl-L-alanine amidase-like"/>
    <property type="match status" value="1"/>
</dbReference>
<dbReference type="EMBL" id="AVPU01000031">
    <property type="protein sequence ID" value="KGM53375.1"/>
    <property type="molecule type" value="Genomic_DNA"/>
</dbReference>
<dbReference type="RefSeq" id="WP_036139465.1">
    <property type="nucleotide sequence ID" value="NZ_AVPU01000031.1"/>
</dbReference>
<keyword evidence="3" id="KW-1185">Reference proteome</keyword>
<evidence type="ECO:0000313" key="2">
    <source>
        <dbReference type="EMBL" id="KGM53375.1"/>
    </source>
</evidence>
<protein>
    <recommendedName>
        <fullName evidence="1">N-acetylmuramoyl-L-alanine amidase domain-containing protein</fullName>
    </recommendedName>
</protein>
<dbReference type="eggNOG" id="COG3023">
    <property type="taxonomic scope" value="Bacteria"/>
</dbReference>
<evidence type="ECO:0000313" key="3">
    <source>
        <dbReference type="Proteomes" id="UP000029998"/>
    </source>
</evidence>
<sequence length="228" mass="24621">MSGRVISIAQATTSPASQVQRKVVSVKVYVDEKGYVQNAGFVLKPIAALEKGTMDGPKAVVLHRTDSGGIASPLKSFESGIGTHFIVDKDGTVYQAASLLKKTAHVGKIKSRCFDSGSCPVDEMKKIKSWGWAPAKVYAHEKSKDYPARYPMNEDSVGIETVADHDGKSWEAPTPAQARAIQSIIQIIKREYGLDNADIYEHDRISYKTPGEGAGLFDATAVHPPSGM</sequence>
<dbReference type="InterPro" id="IPR036505">
    <property type="entry name" value="Amidase/PGRP_sf"/>
</dbReference>
<dbReference type="Pfam" id="PF01510">
    <property type="entry name" value="Amidase_2"/>
    <property type="match status" value="1"/>
</dbReference>